<dbReference type="EMBL" id="JAULSR010000001">
    <property type="protein sequence ID" value="KAK0637264.1"/>
    <property type="molecule type" value="Genomic_DNA"/>
</dbReference>
<feature type="region of interest" description="Disordered" evidence="1">
    <location>
        <begin position="1"/>
        <end position="27"/>
    </location>
</feature>
<keyword evidence="3" id="KW-1185">Reference proteome</keyword>
<feature type="compositionally biased region" description="Polar residues" evidence="1">
    <location>
        <begin position="16"/>
        <end position="27"/>
    </location>
</feature>
<dbReference type="Gene3D" id="2.60.120.620">
    <property type="entry name" value="q2cbj1_9rhob like domain"/>
    <property type="match status" value="1"/>
</dbReference>
<comment type="caution">
    <text evidence="2">The sequence shown here is derived from an EMBL/GenBank/DDBJ whole genome shotgun (WGS) entry which is preliminary data.</text>
</comment>
<evidence type="ECO:0000313" key="3">
    <source>
        <dbReference type="Proteomes" id="UP001174934"/>
    </source>
</evidence>
<accession>A0AA40CHC2</accession>
<dbReference type="AlphaFoldDB" id="A0AA40CHC2"/>
<feature type="region of interest" description="Disordered" evidence="1">
    <location>
        <begin position="464"/>
        <end position="484"/>
    </location>
</feature>
<reference evidence="2" key="1">
    <citation type="submission" date="2023-06" db="EMBL/GenBank/DDBJ databases">
        <title>Genome-scale phylogeny and comparative genomics of the fungal order Sordariales.</title>
        <authorList>
            <consortium name="Lawrence Berkeley National Laboratory"/>
            <person name="Hensen N."/>
            <person name="Bonometti L."/>
            <person name="Westerberg I."/>
            <person name="Brannstrom I.O."/>
            <person name="Guillou S."/>
            <person name="Cros-Aarteil S."/>
            <person name="Calhoun S."/>
            <person name="Haridas S."/>
            <person name="Kuo A."/>
            <person name="Mondo S."/>
            <person name="Pangilinan J."/>
            <person name="Riley R."/>
            <person name="LaButti K."/>
            <person name="Andreopoulos B."/>
            <person name="Lipzen A."/>
            <person name="Chen C."/>
            <person name="Yanf M."/>
            <person name="Daum C."/>
            <person name="Ng V."/>
            <person name="Clum A."/>
            <person name="Steindorff A."/>
            <person name="Ohm R."/>
            <person name="Martin F."/>
            <person name="Silar P."/>
            <person name="Natvig D."/>
            <person name="Lalanne C."/>
            <person name="Gautier V."/>
            <person name="Ament-velasquez S.L."/>
            <person name="Kruys A."/>
            <person name="Hutchinson M.I."/>
            <person name="Powell A.J."/>
            <person name="Barry K."/>
            <person name="Miller A.N."/>
            <person name="Grigoriev I.V."/>
            <person name="Debuchy R."/>
            <person name="Gladieux P."/>
            <person name="Thoren M.H."/>
            <person name="Johannesson H."/>
        </authorList>
    </citation>
    <scope>NUCLEOTIDE SEQUENCE</scope>
    <source>
        <strain evidence="2">SMH3391-2</strain>
    </source>
</reference>
<evidence type="ECO:0000313" key="2">
    <source>
        <dbReference type="EMBL" id="KAK0637264.1"/>
    </source>
</evidence>
<name>A0AA40CHC2_9PEZI</name>
<protein>
    <submittedName>
        <fullName evidence="2">Uncharacterized protein</fullName>
    </submittedName>
</protein>
<organism evidence="2 3">
    <name type="scientific">Bombardia bombarda</name>
    <dbReference type="NCBI Taxonomy" id="252184"/>
    <lineage>
        <taxon>Eukaryota</taxon>
        <taxon>Fungi</taxon>
        <taxon>Dikarya</taxon>
        <taxon>Ascomycota</taxon>
        <taxon>Pezizomycotina</taxon>
        <taxon>Sordariomycetes</taxon>
        <taxon>Sordariomycetidae</taxon>
        <taxon>Sordariales</taxon>
        <taxon>Lasiosphaeriaceae</taxon>
        <taxon>Bombardia</taxon>
    </lineage>
</organism>
<evidence type="ECO:0000256" key="1">
    <source>
        <dbReference type="SAM" id="MobiDB-lite"/>
    </source>
</evidence>
<dbReference type="PANTHER" id="PTHR33099:SF7">
    <property type="entry name" value="MYND-TYPE DOMAIN-CONTAINING PROTEIN"/>
    <property type="match status" value="1"/>
</dbReference>
<dbReference type="PANTHER" id="PTHR33099">
    <property type="entry name" value="FE2OG DIOXYGENASE DOMAIN-CONTAINING PROTEIN"/>
    <property type="match status" value="1"/>
</dbReference>
<sequence length="513" mass="57119">MDGAMQPNPQDEALNRPSSKTNRESIASDLTTDSYVVDLKSGLNDCFDAIETIGTFAAFSKVNPASLNPDIIPLQEDQARQLIHQARQAPYGKGSDTFVDVSVRNTWELDASQFAFQNQELWAHSIDRCCKFVAQQLGITSPISAEPYKMLIYEKGATFKAHTDTKKIPSMFGTLIICLPSAPKSATLLSNTAARKRSSRHLKRHRHWDPSYAGTQTEATWNAQAAIAKKQSTRSQPVNPPPVGRALRPETLAGFIKHKWDDELELLSKQIVSKVNSTPVTELTRLWITFLHALISTLDAALAPLSTPAYQQLASAILDAYLNKYLGKEPSDEWPGFRRERVSCRCENRSTLNAFLDSPTREEWHFSANLKYRKHVESQLEDSKSGRFTSTERWGSPHALVVVKGHANAGNGRKAWGARLDWVQKQLARFDDFKLRQLLDVDYAKITGMGHLYRNDAAARRAAAAAANPRPPAQPSPWSGPSIFVGPGGMRSVFGVKRPAEDGRLDERAGQRW</sequence>
<proteinExistence type="predicted"/>
<gene>
    <name evidence="2" type="ORF">B0T17DRAFT_613876</name>
</gene>
<dbReference type="Proteomes" id="UP001174934">
    <property type="component" value="Unassembled WGS sequence"/>
</dbReference>